<keyword evidence="7" id="KW-0408">Iron</keyword>
<gene>
    <name evidence="11" type="ORF">PGLA1383_LOCUS23143</name>
</gene>
<feature type="binding site" evidence="9">
    <location>
        <position position="267"/>
    </location>
    <ligand>
        <name>chlorophyll a</name>
        <dbReference type="ChEBI" id="CHEBI:58416"/>
        <label>1</label>
    </ligand>
</feature>
<dbReference type="AlphaFoldDB" id="A0A813F4F4"/>
<dbReference type="GO" id="GO:0046872">
    <property type="term" value="F:metal ion binding"/>
    <property type="evidence" value="ECO:0007669"/>
    <property type="project" value="UniProtKB-KW"/>
</dbReference>
<dbReference type="OMA" id="HREYPAY"/>
<dbReference type="Pfam" id="PF00355">
    <property type="entry name" value="Rieske"/>
    <property type="match status" value="1"/>
</dbReference>
<feature type="binding site" evidence="9">
    <location>
        <position position="168"/>
    </location>
    <ligand>
        <name>chlorophyll b</name>
        <dbReference type="ChEBI" id="CHEBI:61721"/>
        <label>4</label>
    </ligand>
</feature>
<evidence type="ECO:0000256" key="3">
    <source>
        <dbReference type="ARBA" id="ARBA00022531"/>
    </source>
</evidence>
<feature type="binding site" evidence="9">
    <location>
        <position position="264"/>
    </location>
    <ligand>
        <name>chlorophyll a</name>
        <dbReference type="ChEBI" id="CHEBI:58416"/>
        <label>1</label>
    </ligand>
</feature>
<evidence type="ECO:0000313" key="12">
    <source>
        <dbReference type="Proteomes" id="UP000654075"/>
    </source>
</evidence>
<proteinExistence type="predicted"/>
<dbReference type="GO" id="GO:0016168">
    <property type="term" value="F:chlorophyll binding"/>
    <property type="evidence" value="ECO:0007669"/>
    <property type="project" value="UniProtKB-KW"/>
</dbReference>
<keyword evidence="2" id="KW-0150">Chloroplast</keyword>
<name>A0A813F4F4_POLGL</name>
<evidence type="ECO:0000256" key="7">
    <source>
        <dbReference type="ARBA" id="ARBA00023004"/>
    </source>
</evidence>
<organism evidence="11 12">
    <name type="scientific">Polarella glacialis</name>
    <name type="common">Dinoflagellate</name>
    <dbReference type="NCBI Taxonomy" id="89957"/>
    <lineage>
        <taxon>Eukaryota</taxon>
        <taxon>Sar</taxon>
        <taxon>Alveolata</taxon>
        <taxon>Dinophyceae</taxon>
        <taxon>Suessiales</taxon>
        <taxon>Suessiaceae</taxon>
        <taxon>Polarella</taxon>
    </lineage>
</organism>
<dbReference type="PANTHER" id="PTHR21649">
    <property type="entry name" value="CHLOROPHYLL A/B BINDING PROTEIN"/>
    <property type="match status" value="1"/>
</dbReference>
<evidence type="ECO:0000256" key="2">
    <source>
        <dbReference type="ARBA" id="ARBA00022528"/>
    </source>
</evidence>
<evidence type="ECO:0000256" key="8">
    <source>
        <dbReference type="ARBA" id="ARBA00023014"/>
    </source>
</evidence>
<dbReference type="SUPFAM" id="SSF103511">
    <property type="entry name" value="Chlorophyll a-b binding protein"/>
    <property type="match status" value="1"/>
</dbReference>
<evidence type="ECO:0000313" key="11">
    <source>
        <dbReference type="EMBL" id="CAE8605006.1"/>
    </source>
</evidence>
<dbReference type="Proteomes" id="UP000654075">
    <property type="component" value="Unassembled WGS sequence"/>
</dbReference>
<evidence type="ECO:0000256" key="1">
    <source>
        <dbReference type="ARBA" id="ARBA00004229"/>
    </source>
</evidence>
<dbReference type="InterPro" id="IPR022796">
    <property type="entry name" value="Chloroa_b-bind"/>
</dbReference>
<comment type="subcellular location">
    <subcellularLocation>
        <location evidence="1">Plastid</location>
        <location evidence="1">Chloroplast</location>
    </subcellularLocation>
</comment>
<keyword evidence="8" id="KW-0411">Iron-sulfur</keyword>
<accession>A0A813F4F4</accession>
<keyword evidence="9" id="KW-0157">Chromophore</keyword>
<dbReference type="Gene3D" id="2.102.10.10">
    <property type="entry name" value="Rieske [2Fe-2S] iron-sulphur domain"/>
    <property type="match status" value="1"/>
</dbReference>
<keyword evidence="4" id="KW-0934">Plastid</keyword>
<dbReference type="InterPro" id="IPR017941">
    <property type="entry name" value="Rieske_2Fe-2S"/>
</dbReference>
<comment type="caution">
    <text evidence="11">The sequence shown here is derived from an EMBL/GenBank/DDBJ whole genome shotgun (WGS) entry which is preliminary data.</text>
</comment>
<dbReference type="Gene3D" id="1.10.3460.10">
    <property type="entry name" value="Chlorophyll a/b binding protein domain"/>
    <property type="match status" value="1"/>
</dbReference>
<sequence length="487" mass="51691">MDLSFVVAPATGSVALQPHVAPPSLRSSVLPAGSQQPSEGSASLKACAAAACGLAAAAGLTSNRRRTALKAEKAAIDWKKPDRTYWNRNVSGPWRDVAYAGVYSKPKVPIPNSMKMLETMVGADVETGSVPWDPLGFSKLFDRNFDFNEVMTYPHVQYLREAELKHGRLAMLAFVGILVQSVTHIPGYPSETNWLNALGAASADKNANLGVVQIAIFTMIVEGKFYPHDGWCGGMDREPGDLGFDPLGFTKKPGFDMKTMQMKELKNGRLAMIAFAAFLASANTPGSVPGLGASALRRDSAVASSSALCGKTLAVAQPQAEASKTAARYTTQVILPSLAWIRTGLKATGIKPCELKAVTLAGNDILIGKTEAGKLFGVGNLCPHIGTPMSEGADVIGDVIVCPLHGSSFKVTTGELLDWCVSPPIIGPLTGLLIEKKNLLIFEVRESGIFGGGDIEVLVDTNAKKAYEADYWKGLLDAQGKDDGSFY</sequence>
<dbReference type="InterPro" id="IPR036922">
    <property type="entry name" value="Rieske_2Fe-2S_sf"/>
</dbReference>
<dbReference type="InterPro" id="IPR001344">
    <property type="entry name" value="Chloro_AB-bd_pln"/>
</dbReference>
<feature type="binding site" evidence="9">
    <location>
        <position position="163"/>
    </location>
    <ligand>
        <name>chlorophyll a</name>
        <dbReference type="ChEBI" id="CHEBI:58416"/>
        <label>1</label>
    </ligand>
</feature>
<dbReference type="GO" id="GO:0016020">
    <property type="term" value="C:membrane"/>
    <property type="evidence" value="ECO:0007669"/>
    <property type="project" value="InterPro"/>
</dbReference>
<reference evidence="11" key="1">
    <citation type="submission" date="2021-02" db="EMBL/GenBank/DDBJ databases">
        <authorList>
            <person name="Dougan E. K."/>
            <person name="Rhodes N."/>
            <person name="Thang M."/>
            <person name="Chan C."/>
        </authorList>
    </citation>
    <scope>NUCLEOTIDE SEQUENCE</scope>
</reference>
<keyword evidence="9" id="KW-0148">Chlorophyll</keyword>
<evidence type="ECO:0000256" key="9">
    <source>
        <dbReference type="PIRSR" id="PIRSR601344-1"/>
    </source>
</evidence>
<feature type="binding site" evidence="9">
    <location>
        <position position="269"/>
    </location>
    <ligand>
        <name>chlorophyll a</name>
        <dbReference type="ChEBI" id="CHEBI:58416"/>
        <label>1</label>
    </ligand>
</feature>
<keyword evidence="5" id="KW-0001">2Fe-2S</keyword>
<feature type="binding site" evidence="9">
    <location>
        <position position="138"/>
    </location>
    <ligand>
        <name>chlorophyll a</name>
        <dbReference type="ChEBI" id="CHEBI:58416"/>
        <label>1</label>
    </ligand>
</feature>
<protein>
    <recommendedName>
        <fullName evidence="10">Rieske domain-containing protein</fullName>
    </recommendedName>
</protein>
<evidence type="ECO:0000259" key="10">
    <source>
        <dbReference type="PROSITE" id="PS51296"/>
    </source>
</evidence>
<dbReference type="OrthoDB" id="423598at2759"/>
<dbReference type="PROSITE" id="PS51296">
    <property type="entry name" value="RIESKE"/>
    <property type="match status" value="1"/>
</dbReference>
<dbReference type="Pfam" id="PF00504">
    <property type="entry name" value="Chloroa_b-bind"/>
    <property type="match status" value="1"/>
</dbReference>
<feature type="binding site" evidence="9">
    <location>
        <position position="132"/>
    </location>
    <ligand>
        <name>chlorophyll a</name>
        <dbReference type="ChEBI" id="CHEBI:58416"/>
        <label>1</label>
    </ligand>
</feature>
<keyword evidence="6" id="KW-0479">Metal-binding</keyword>
<dbReference type="SUPFAM" id="SSF50022">
    <property type="entry name" value="ISP domain"/>
    <property type="match status" value="1"/>
</dbReference>
<dbReference type="GO" id="GO:0009765">
    <property type="term" value="P:photosynthesis, light harvesting"/>
    <property type="evidence" value="ECO:0007669"/>
    <property type="project" value="InterPro"/>
</dbReference>
<keyword evidence="3" id="KW-0602">Photosynthesis</keyword>
<evidence type="ECO:0000256" key="5">
    <source>
        <dbReference type="ARBA" id="ARBA00022714"/>
    </source>
</evidence>
<feature type="domain" description="Rieske" evidence="10">
    <location>
        <begin position="342"/>
        <end position="443"/>
    </location>
</feature>
<keyword evidence="12" id="KW-1185">Reference proteome</keyword>
<dbReference type="GO" id="GO:0051537">
    <property type="term" value="F:2 iron, 2 sulfur cluster binding"/>
    <property type="evidence" value="ECO:0007669"/>
    <property type="project" value="UniProtKB-KW"/>
</dbReference>
<evidence type="ECO:0000256" key="4">
    <source>
        <dbReference type="ARBA" id="ARBA00022640"/>
    </source>
</evidence>
<dbReference type="GO" id="GO:0009507">
    <property type="term" value="C:chloroplast"/>
    <property type="evidence" value="ECO:0007669"/>
    <property type="project" value="UniProtKB-SubCell"/>
</dbReference>
<evidence type="ECO:0000256" key="6">
    <source>
        <dbReference type="ARBA" id="ARBA00022723"/>
    </source>
</evidence>
<dbReference type="EMBL" id="CAJNNV010017246">
    <property type="protein sequence ID" value="CAE8605006.1"/>
    <property type="molecule type" value="Genomic_DNA"/>
</dbReference>
<feature type="binding site" evidence="9">
    <location>
        <position position="263"/>
    </location>
    <ligand>
        <name>chlorophyll a</name>
        <dbReference type="ChEBI" id="CHEBI:58416"/>
        <label>1</label>
    </ligand>
</feature>
<feature type="binding site" evidence="9">
    <location>
        <position position="166"/>
    </location>
    <ligand>
        <name>chlorophyll a</name>
        <dbReference type="ChEBI" id="CHEBI:58416"/>
        <label>1</label>
    </ligand>
</feature>